<comment type="caution">
    <text evidence="1">The sequence shown here is derived from an EMBL/GenBank/DDBJ whole genome shotgun (WGS) entry which is preliminary data.</text>
</comment>
<organism evidence="1 2">
    <name type="scientific">Cuscuta australis</name>
    <dbReference type="NCBI Taxonomy" id="267555"/>
    <lineage>
        <taxon>Eukaryota</taxon>
        <taxon>Viridiplantae</taxon>
        <taxon>Streptophyta</taxon>
        <taxon>Embryophyta</taxon>
        <taxon>Tracheophyta</taxon>
        <taxon>Spermatophyta</taxon>
        <taxon>Magnoliopsida</taxon>
        <taxon>eudicotyledons</taxon>
        <taxon>Gunneridae</taxon>
        <taxon>Pentapetalae</taxon>
        <taxon>asterids</taxon>
        <taxon>lamiids</taxon>
        <taxon>Solanales</taxon>
        <taxon>Convolvulaceae</taxon>
        <taxon>Cuscuteae</taxon>
        <taxon>Cuscuta</taxon>
        <taxon>Cuscuta subgen. Grammica</taxon>
        <taxon>Cuscuta sect. Cleistogrammica</taxon>
    </lineage>
</organism>
<evidence type="ECO:0000313" key="2">
    <source>
        <dbReference type="Proteomes" id="UP000249390"/>
    </source>
</evidence>
<name>A0A328E3Y1_9ASTE</name>
<accession>A0A328E3Y1</accession>
<proteinExistence type="predicted"/>
<sequence>MGECLCDNQIILTNDHVNNIYIINLNSPRIDFTHCLEKDNIERQNGVISDRQEEKVEAIRKLCFSLEDYRNKYQLMREVDDIFTKAWNHCIWICIYECERQLSEAYSIVEPQSSSGRAIFEVIIDAFERRMKEQFDPHSEPYFVVGSLTVMDVSNKNAENWKSSGQRMSSSDTVITDYNPLPYKSRRPSFDGITSKKESIANGDTCNSYMQSLKMLPKGKRKS</sequence>
<gene>
    <name evidence="1" type="ORF">DM860_016119</name>
</gene>
<dbReference type="Proteomes" id="UP000249390">
    <property type="component" value="Unassembled WGS sequence"/>
</dbReference>
<reference evidence="1 2" key="1">
    <citation type="submission" date="2018-06" db="EMBL/GenBank/DDBJ databases">
        <title>The Genome of Cuscuta australis (Dodder) Provides Insight into the Evolution of Plant Parasitism.</title>
        <authorList>
            <person name="Liu H."/>
        </authorList>
    </citation>
    <scope>NUCLEOTIDE SEQUENCE [LARGE SCALE GENOMIC DNA]</scope>
    <source>
        <strain evidence="2">cv. Yunnan</strain>
        <tissue evidence="1">Vines</tissue>
    </source>
</reference>
<keyword evidence="2" id="KW-1185">Reference proteome</keyword>
<evidence type="ECO:0000313" key="1">
    <source>
        <dbReference type="EMBL" id="RAL52270.1"/>
    </source>
</evidence>
<dbReference type="AlphaFoldDB" id="A0A328E3Y1"/>
<dbReference type="EMBL" id="NQVE01000035">
    <property type="protein sequence ID" value="RAL52270.1"/>
    <property type="molecule type" value="Genomic_DNA"/>
</dbReference>
<protein>
    <submittedName>
        <fullName evidence="1">Uncharacterized protein</fullName>
    </submittedName>
</protein>